<dbReference type="Pfam" id="PF12146">
    <property type="entry name" value="Hydrolase_4"/>
    <property type="match status" value="1"/>
</dbReference>
<keyword evidence="4" id="KW-1185">Reference proteome</keyword>
<dbReference type="OrthoDB" id="63034at2"/>
<dbReference type="GO" id="GO:0016787">
    <property type="term" value="F:hydrolase activity"/>
    <property type="evidence" value="ECO:0007669"/>
    <property type="project" value="UniProtKB-KW"/>
</dbReference>
<dbReference type="InterPro" id="IPR022742">
    <property type="entry name" value="Hydrolase_4"/>
</dbReference>
<evidence type="ECO:0000313" key="4">
    <source>
        <dbReference type="Proteomes" id="UP000275225"/>
    </source>
</evidence>
<keyword evidence="3" id="KW-0378">Hydrolase</keyword>
<keyword evidence="1" id="KW-0472">Membrane</keyword>
<sequence length="277" mass="29190">MNAIARRSARIAGAVVVIGGLFVGLLWAIQRSLIYVPDTSSVGPADDVMPGARDLTLTTSDGLDLTAWLVPPAPETDRDIAVLYAPGNGGNRAGRVTIAAELADRGFTVLLLDYRGYGGNPGSPSEEGLAADALSAADALEAEGFEPARTIYLGESIGTGVVARLQSVRPPAGVLLRSPFPEFTDVAAHHYPFVPVRQLLRDRFPSVDHLRESTVPVTVVYGTADTIVPPELSRHVAEETGNLVEEVPLEGVAHNDAAMFGAPVADAAERLADHVTR</sequence>
<gene>
    <name evidence="3" type="ORF">EHW97_13200</name>
</gene>
<feature type="domain" description="Serine aminopeptidase S33" evidence="2">
    <location>
        <begin position="95"/>
        <end position="183"/>
    </location>
</feature>
<evidence type="ECO:0000256" key="1">
    <source>
        <dbReference type="SAM" id="Phobius"/>
    </source>
</evidence>
<organism evidence="3 4">
    <name type="scientific">Aeromicrobium camelliae</name>
    <dbReference type="NCBI Taxonomy" id="1538144"/>
    <lineage>
        <taxon>Bacteria</taxon>
        <taxon>Bacillati</taxon>
        <taxon>Actinomycetota</taxon>
        <taxon>Actinomycetes</taxon>
        <taxon>Propionibacteriales</taxon>
        <taxon>Nocardioidaceae</taxon>
        <taxon>Aeromicrobium</taxon>
    </lineage>
</organism>
<dbReference type="RefSeq" id="WP_124237646.1">
    <property type="nucleotide sequence ID" value="NZ_JBHUFI010000011.1"/>
</dbReference>
<dbReference type="PANTHER" id="PTHR12277">
    <property type="entry name" value="ALPHA/BETA HYDROLASE DOMAIN-CONTAINING PROTEIN"/>
    <property type="match status" value="1"/>
</dbReference>
<dbReference type="InterPro" id="IPR029058">
    <property type="entry name" value="AB_hydrolase_fold"/>
</dbReference>
<dbReference type="SUPFAM" id="SSF53474">
    <property type="entry name" value="alpha/beta-Hydrolases"/>
    <property type="match status" value="1"/>
</dbReference>
<dbReference type="Proteomes" id="UP000275225">
    <property type="component" value="Unassembled WGS sequence"/>
</dbReference>
<proteinExistence type="predicted"/>
<dbReference type="AlphaFoldDB" id="A0A3N6W4P9"/>
<reference evidence="3 4" key="1">
    <citation type="submission" date="2018-11" db="EMBL/GenBank/DDBJ databases">
        <authorList>
            <person name="Li F."/>
        </authorList>
    </citation>
    <scope>NUCLEOTIDE SEQUENCE [LARGE SCALE GENOMIC DNA]</scope>
    <source>
        <strain evidence="3 4">YS17T</strain>
    </source>
</reference>
<dbReference type="EMBL" id="RQJX01000020">
    <property type="protein sequence ID" value="RQN02516.1"/>
    <property type="molecule type" value="Genomic_DNA"/>
</dbReference>
<accession>A0A3N6W4P9</accession>
<comment type="caution">
    <text evidence="3">The sequence shown here is derived from an EMBL/GenBank/DDBJ whole genome shotgun (WGS) entry which is preliminary data.</text>
</comment>
<dbReference type="Gene3D" id="3.40.50.1820">
    <property type="entry name" value="alpha/beta hydrolase"/>
    <property type="match status" value="1"/>
</dbReference>
<keyword evidence="1" id="KW-1133">Transmembrane helix</keyword>
<protein>
    <submittedName>
        <fullName evidence="3">Alpha/beta hydrolase</fullName>
    </submittedName>
</protein>
<evidence type="ECO:0000259" key="2">
    <source>
        <dbReference type="Pfam" id="PF12146"/>
    </source>
</evidence>
<keyword evidence="1" id="KW-0812">Transmembrane</keyword>
<dbReference type="PANTHER" id="PTHR12277:SF79">
    <property type="entry name" value="XAA-PRO DIPEPTIDYL-PEPTIDASE-RELATED"/>
    <property type="match status" value="1"/>
</dbReference>
<evidence type="ECO:0000313" key="3">
    <source>
        <dbReference type="EMBL" id="RQN02516.1"/>
    </source>
</evidence>
<feature type="transmembrane region" description="Helical" evidence="1">
    <location>
        <begin position="12"/>
        <end position="29"/>
    </location>
</feature>
<name>A0A3N6W4P9_9ACTN</name>